<proteinExistence type="predicted"/>
<dbReference type="SUPFAM" id="SSF51120">
    <property type="entry name" value="beta-Roll"/>
    <property type="match status" value="4"/>
</dbReference>
<evidence type="ECO:0000313" key="4">
    <source>
        <dbReference type="Proteomes" id="UP000481417"/>
    </source>
</evidence>
<name>A0A6L6HU49_9RHOB</name>
<comment type="caution">
    <text evidence="3">The sequence shown here is derived from an EMBL/GenBank/DDBJ whole genome shotgun (WGS) entry which is preliminary data.</text>
</comment>
<dbReference type="PROSITE" id="PS00330">
    <property type="entry name" value="HEMOLYSIN_CALCIUM"/>
    <property type="match status" value="5"/>
</dbReference>
<protein>
    <submittedName>
        <fullName evidence="3">Uncharacterized protein</fullName>
    </submittedName>
</protein>
<evidence type="ECO:0000313" key="3">
    <source>
        <dbReference type="EMBL" id="MTE01792.1"/>
    </source>
</evidence>
<dbReference type="AlphaFoldDB" id="A0A6L6HU49"/>
<organism evidence="3 4">
    <name type="scientific">Paracoccus lichenicola</name>
    <dbReference type="NCBI Taxonomy" id="2665644"/>
    <lineage>
        <taxon>Bacteria</taxon>
        <taxon>Pseudomonadati</taxon>
        <taxon>Pseudomonadota</taxon>
        <taxon>Alphaproteobacteria</taxon>
        <taxon>Rhodobacterales</taxon>
        <taxon>Paracoccaceae</taxon>
        <taxon>Paracoccus</taxon>
    </lineage>
</organism>
<sequence length="702" mass="72091">MSSTPQIDLTNLRLPTKIDLSAGNTLVSYSAEVEAIWGIESVIIWFDRDLRYNFSFSDSSSPYYNYNLLIVSDSYHDNAEDASVTTSRFHHSTNTNGDVDIVEVVVKDKAGYERTYTTDELRELGFDTSFEIVGGLNFVPTTYAMLSVPDVINLREGEGLAVTLSFLGLTSHSASWTYYTTTQGGTAGAADIGALSGSGSFYVSSTFPTTEQDFFTVSAARDGMKEGTETAYLVVDLGYSSVSFQDGGSLKVIEIRILDDNLTTGGTGNDILRGTSAAEVLTGGAGNDIYHLTPGDQVVELASGGTDTVNASFTHILAGNVENLILTGNAAINGIGNLLANRLTGNEAANQLVGGLGMDSLFGNGGNDTLSGGTDGDLLDGGIGNDWLDGGAGADTLRGGTGDDVYVLDSTADVISEYWNQGTDTVRASMGATLGVQVENLVLLGTANLWGTGNTLHNVLTGNAGANSLDGGAGNDTLAGGEGGDWLNGGAGIDLLRGGAGNDTYVLDNPGDLVAEAAGQGTDTVRSSVTVQLSANVENLILTGNAAINGTGNALNNSLTGNAAANQLVAGGGNDILNGAAGQDMLTGGTGTDVLSGGLDAARDVFVFNALSDSTGGAGRDRILDLRSGVDDIDLRALDANTRIAGNQAFDFSGAAADANAVWYVKAGANLIVRADVNGDRVADFEVAVMGQAGLGASDFLL</sequence>
<accession>A0A6L6HU49</accession>
<dbReference type="InterPro" id="IPR050557">
    <property type="entry name" value="RTX_toxin/Mannuronan_C5-epim"/>
</dbReference>
<evidence type="ECO:0000256" key="2">
    <source>
        <dbReference type="ARBA" id="ARBA00022525"/>
    </source>
</evidence>
<gene>
    <name evidence="3" type="ORF">GIY56_15995</name>
</gene>
<dbReference type="EMBL" id="WMBT01000016">
    <property type="protein sequence ID" value="MTE01792.1"/>
    <property type="molecule type" value="Genomic_DNA"/>
</dbReference>
<comment type="subcellular location">
    <subcellularLocation>
        <location evidence="1">Secreted</location>
    </subcellularLocation>
</comment>
<keyword evidence="4" id="KW-1185">Reference proteome</keyword>
<dbReference type="Pfam" id="PF00353">
    <property type="entry name" value="HemolysinCabind"/>
    <property type="match status" value="5"/>
</dbReference>
<dbReference type="InterPro" id="IPR001343">
    <property type="entry name" value="Hemolysn_Ca-bd"/>
</dbReference>
<dbReference type="Gene3D" id="2.150.10.10">
    <property type="entry name" value="Serralysin-like metalloprotease, C-terminal"/>
    <property type="match status" value="2"/>
</dbReference>
<keyword evidence="2" id="KW-0964">Secreted</keyword>
<reference evidence="3 4" key="1">
    <citation type="submission" date="2019-11" db="EMBL/GenBank/DDBJ databases">
        <authorList>
            <person name="Lang L."/>
        </authorList>
    </citation>
    <scope>NUCLEOTIDE SEQUENCE [LARGE SCALE GENOMIC DNA]</scope>
    <source>
        <strain evidence="3 4">YIM 132242</strain>
    </source>
</reference>
<dbReference type="PANTHER" id="PTHR38340">
    <property type="entry name" value="S-LAYER PROTEIN"/>
    <property type="match status" value="1"/>
</dbReference>
<dbReference type="Proteomes" id="UP000481417">
    <property type="component" value="Unassembled WGS sequence"/>
</dbReference>
<dbReference type="InterPro" id="IPR011049">
    <property type="entry name" value="Serralysin-like_metalloprot_C"/>
</dbReference>
<dbReference type="GO" id="GO:0005576">
    <property type="term" value="C:extracellular region"/>
    <property type="evidence" value="ECO:0007669"/>
    <property type="project" value="UniProtKB-SubCell"/>
</dbReference>
<dbReference type="PANTHER" id="PTHR38340:SF1">
    <property type="entry name" value="S-LAYER PROTEIN"/>
    <property type="match status" value="1"/>
</dbReference>
<dbReference type="InterPro" id="IPR018511">
    <property type="entry name" value="Hemolysin-typ_Ca-bd_CS"/>
</dbReference>
<dbReference type="PRINTS" id="PR00313">
    <property type="entry name" value="CABNDNGRPT"/>
</dbReference>
<dbReference type="GO" id="GO:0005509">
    <property type="term" value="F:calcium ion binding"/>
    <property type="evidence" value="ECO:0007669"/>
    <property type="project" value="InterPro"/>
</dbReference>
<evidence type="ECO:0000256" key="1">
    <source>
        <dbReference type="ARBA" id="ARBA00004613"/>
    </source>
</evidence>